<reference evidence="1" key="1">
    <citation type="submission" date="2019-11" db="EMBL/GenBank/DDBJ databases">
        <title>Nori genome reveals adaptations in red seaweeds to the harsh intertidal environment.</title>
        <authorList>
            <person name="Wang D."/>
            <person name="Mao Y."/>
        </authorList>
    </citation>
    <scope>NUCLEOTIDE SEQUENCE</scope>
    <source>
        <tissue evidence="1">Gametophyte</tissue>
    </source>
</reference>
<sequence length="436" mass="47222">MAFSHRGCPQPPCRRGVTRNRSATTSTTIVAVVAVVVTLLATSTPTPVGAHSSMTSPTSMSFTRDCRVSRGGGGSARNCPGPCPNVMLRRHGVGSSPAAPAATYARGQRVHVRWARNNHEGGFVRWSIVPVGSMMDAKVHEEMAFQWGCWSAGRFACRPGAHRKKFCVDDALGKPVGHAYQDHIRVPRVYPDGDYVLSFAWYGGVRDNRPNRRPVQSSLGDYYDCSYIRIVGGGVVAPAYTPTFRPGKGTRFPNRCVSSVNRLGKCAVEPCTRGGNPQGRSLYTGGEMVPAQFAGGAKPPPIRATWFPVGSPVGGGVLGVNAVFVTDVRGRRRFRLKRGVLNVVTLNSGLPRFTIQATLWGNVRVDGVAFRTDGRTVSVEREAPWYLTRPDASGKGFLPWGGWTTGKEIKVKVTPLAIRGQKVKIQSKTFLVKVVM</sequence>
<accession>A0ACC3BTK0</accession>
<name>A0ACC3BTK0_PYRYE</name>
<dbReference type="Proteomes" id="UP000798662">
    <property type="component" value="Chromosome 1"/>
</dbReference>
<comment type="caution">
    <text evidence="1">The sequence shown here is derived from an EMBL/GenBank/DDBJ whole genome shotgun (WGS) entry which is preliminary data.</text>
</comment>
<gene>
    <name evidence="1" type="ORF">I4F81_003418</name>
</gene>
<organism evidence="1 2">
    <name type="scientific">Pyropia yezoensis</name>
    <name type="common">Susabi-nori</name>
    <name type="synonym">Porphyra yezoensis</name>
    <dbReference type="NCBI Taxonomy" id="2788"/>
    <lineage>
        <taxon>Eukaryota</taxon>
        <taxon>Rhodophyta</taxon>
        <taxon>Bangiophyceae</taxon>
        <taxon>Bangiales</taxon>
        <taxon>Bangiaceae</taxon>
        <taxon>Pyropia</taxon>
    </lineage>
</organism>
<dbReference type="EMBL" id="CM020618">
    <property type="protein sequence ID" value="KAK1860832.1"/>
    <property type="molecule type" value="Genomic_DNA"/>
</dbReference>
<proteinExistence type="predicted"/>
<evidence type="ECO:0000313" key="2">
    <source>
        <dbReference type="Proteomes" id="UP000798662"/>
    </source>
</evidence>
<keyword evidence="2" id="KW-1185">Reference proteome</keyword>
<evidence type="ECO:0000313" key="1">
    <source>
        <dbReference type="EMBL" id="KAK1860832.1"/>
    </source>
</evidence>
<protein>
    <submittedName>
        <fullName evidence="1">Uncharacterized protein</fullName>
    </submittedName>
</protein>